<dbReference type="Proteomes" id="UP000620596">
    <property type="component" value="Unassembled WGS sequence"/>
</dbReference>
<keyword evidence="2" id="KW-1185">Reference proteome</keyword>
<reference evidence="1" key="2">
    <citation type="submission" date="2020-09" db="EMBL/GenBank/DDBJ databases">
        <authorList>
            <person name="Sun Q."/>
            <person name="Zhou Y."/>
        </authorList>
    </citation>
    <scope>NUCLEOTIDE SEQUENCE</scope>
    <source>
        <strain evidence="1">CGMCC 1.15322</strain>
    </source>
</reference>
<dbReference type="RefSeq" id="WP_188709636.1">
    <property type="nucleotide sequence ID" value="NZ_BMIG01000015.1"/>
</dbReference>
<name>A0A916WKC8_9BURK</name>
<organism evidence="1 2">
    <name type="scientific">Polaromonas eurypsychrophila</name>
    <dbReference type="NCBI Taxonomy" id="1614635"/>
    <lineage>
        <taxon>Bacteria</taxon>
        <taxon>Pseudomonadati</taxon>
        <taxon>Pseudomonadota</taxon>
        <taxon>Betaproteobacteria</taxon>
        <taxon>Burkholderiales</taxon>
        <taxon>Comamonadaceae</taxon>
        <taxon>Polaromonas</taxon>
    </lineage>
</organism>
<evidence type="ECO:0000313" key="2">
    <source>
        <dbReference type="Proteomes" id="UP000620596"/>
    </source>
</evidence>
<comment type="caution">
    <text evidence="1">The sequence shown here is derived from an EMBL/GenBank/DDBJ whole genome shotgun (WGS) entry which is preliminary data.</text>
</comment>
<dbReference type="InterPro" id="IPR005331">
    <property type="entry name" value="Sulfotransferase"/>
</dbReference>
<proteinExistence type="predicted"/>
<protein>
    <recommendedName>
        <fullName evidence="3">Sulfotransferase family protein</fullName>
    </recommendedName>
</protein>
<gene>
    <name evidence="1" type="ORF">GCM10011496_33230</name>
</gene>
<dbReference type="EMBL" id="BMIG01000015">
    <property type="protein sequence ID" value="GGB09678.1"/>
    <property type="molecule type" value="Genomic_DNA"/>
</dbReference>
<reference evidence="1" key="1">
    <citation type="journal article" date="2014" name="Int. J. Syst. Evol. Microbiol.">
        <title>Complete genome sequence of Corynebacterium casei LMG S-19264T (=DSM 44701T), isolated from a smear-ripened cheese.</title>
        <authorList>
            <consortium name="US DOE Joint Genome Institute (JGI-PGF)"/>
            <person name="Walter F."/>
            <person name="Albersmeier A."/>
            <person name="Kalinowski J."/>
            <person name="Ruckert C."/>
        </authorList>
    </citation>
    <scope>NUCLEOTIDE SEQUENCE</scope>
    <source>
        <strain evidence="1">CGMCC 1.15322</strain>
    </source>
</reference>
<dbReference type="AlphaFoldDB" id="A0A916WKC8"/>
<dbReference type="Pfam" id="PF03567">
    <property type="entry name" value="Sulfotransfer_2"/>
    <property type="match status" value="1"/>
</dbReference>
<dbReference type="GO" id="GO:0016020">
    <property type="term" value="C:membrane"/>
    <property type="evidence" value="ECO:0007669"/>
    <property type="project" value="InterPro"/>
</dbReference>
<evidence type="ECO:0000313" key="1">
    <source>
        <dbReference type="EMBL" id="GGB09678.1"/>
    </source>
</evidence>
<sequence>MSVISSPAPVPAQQVMYTSLEGTQTSLSGWFTQQNTSGDPPLVDVMVGGQLLQKTYPHPAAGSQPPAWKLGCQWLQPLAIGTPIELRCSGTGQRLAAAQIDGRDAQHSMYSAAFNYAVFYNPKSACTSLRHLFFALHADEINPQRADKTIHRAPTVFPLTIDRPPQFKINVVRDPYRRLVSAFVDKVASLFYQPTLCTGHDVYRWRFGHQTDVWGELTFQDFLDYLTLHRDFSDIHFQTQPVIAGDVELVRVEQLESQLCEVYQRRQPALLDRAKAFFNSPAARSNQSVLAQLPNCVDLRDAHARPVRELGEIIKSGMGFASDAFISEATLPALNALLESEILAHGFPLRPMPIANADSATSHP</sequence>
<accession>A0A916WKC8</accession>
<evidence type="ECO:0008006" key="3">
    <source>
        <dbReference type="Google" id="ProtNLM"/>
    </source>
</evidence>
<dbReference type="GO" id="GO:0008146">
    <property type="term" value="F:sulfotransferase activity"/>
    <property type="evidence" value="ECO:0007669"/>
    <property type="project" value="InterPro"/>
</dbReference>